<dbReference type="CDD" id="cd06261">
    <property type="entry name" value="TM_PBP2"/>
    <property type="match status" value="1"/>
</dbReference>
<dbReference type="InterPro" id="IPR035906">
    <property type="entry name" value="MetI-like_sf"/>
</dbReference>
<accession>A0A7Y9EXK8</accession>
<feature type="domain" description="ABC transmembrane type-1" evidence="8">
    <location>
        <begin position="62"/>
        <end position="248"/>
    </location>
</feature>
<dbReference type="Proteomes" id="UP000552045">
    <property type="component" value="Unassembled WGS sequence"/>
</dbReference>
<protein>
    <submittedName>
        <fullName evidence="9">ABC-type nitrate/sulfonate/bicarbonate transport system permease component</fullName>
    </submittedName>
</protein>
<feature type="transmembrane region" description="Helical" evidence="7">
    <location>
        <begin position="226"/>
        <end position="247"/>
    </location>
</feature>
<keyword evidence="3" id="KW-1003">Cell membrane</keyword>
<dbReference type="SUPFAM" id="SSF161098">
    <property type="entry name" value="MetI-like"/>
    <property type="match status" value="1"/>
</dbReference>
<dbReference type="InterPro" id="IPR000515">
    <property type="entry name" value="MetI-like"/>
</dbReference>
<gene>
    <name evidence="9" type="ORF">BKA02_001975</name>
</gene>
<evidence type="ECO:0000256" key="3">
    <source>
        <dbReference type="ARBA" id="ARBA00022475"/>
    </source>
</evidence>
<comment type="caution">
    <text evidence="9">The sequence shown here is derived from an EMBL/GenBank/DDBJ whole genome shotgun (WGS) entry which is preliminary data.</text>
</comment>
<keyword evidence="10" id="KW-1185">Reference proteome</keyword>
<feature type="transmembrane region" description="Helical" evidence="7">
    <location>
        <begin position="106"/>
        <end position="124"/>
    </location>
</feature>
<organism evidence="9 10">
    <name type="scientific">Microbacterium pseudoresistens</name>
    <dbReference type="NCBI Taxonomy" id="640634"/>
    <lineage>
        <taxon>Bacteria</taxon>
        <taxon>Bacillati</taxon>
        <taxon>Actinomycetota</taxon>
        <taxon>Actinomycetes</taxon>
        <taxon>Micrococcales</taxon>
        <taxon>Microbacteriaceae</taxon>
        <taxon>Microbacterium</taxon>
    </lineage>
</organism>
<feature type="transmembrane region" description="Helical" evidence="7">
    <location>
        <begin position="169"/>
        <end position="188"/>
    </location>
</feature>
<evidence type="ECO:0000313" key="10">
    <source>
        <dbReference type="Proteomes" id="UP000552045"/>
    </source>
</evidence>
<dbReference type="Gene3D" id="1.10.3720.10">
    <property type="entry name" value="MetI-like"/>
    <property type="match status" value="1"/>
</dbReference>
<dbReference type="Pfam" id="PF00528">
    <property type="entry name" value="BPD_transp_1"/>
    <property type="match status" value="1"/>
</dbReference>
<proteinExistence type="inferred from homology"/>
<dbReference type="PROSITE" id="PS50928">
    <property type="entry name" value="ABC_TM1"/>
    <property type="match status" value="1"/>
</dbReference>
<keyword evidence="6 7" id="KW-0472">Membrane</keyword>
<keyword evidence="2 7" id="KW-0813">Transport</keyword>
<dbReference type="PANTHER" id="PTHR30151">
    <property type="entry name" value="ALKANE SULFONATE ABC TRANSPORTER-RELATED, MEMBRANE SUBUNIT"/>
    <property type="match status" value="1"/>
</dbReference>
<dbReference type="GO" id="GO:0005886">
    <property type="term" value="C:plasma membrane"/>
    <property type="evidence" value="ECO:0007669"/>
    <property type="project" value="UniProtKB-SubCell"/>
</dbReference>
<feature type="transmembrane region" description="Helical" evidence="7">
    <location>
        <begin position="130"/>
        <end position="148"/>
    </location>
</feature>
<dbReference type="GO" id="GO:0055085">
    <property type="term" value="P:transmembrane transport"/>
    <property type="evidence" value="ECO:0007669"/>
    <property type="project" value="InterPro"/>
</dbReference>
<evidence type="ECO:0000256" key="4">
    <source>
        <dbReference type="ARBA" id="ARBA00022692"/>
    </source>
</evidence>
<evidence type="ECO:0000256" key="6">
    <source>
        <dbReference type="ARBA" id="ARBA00023136"/>
    </source>
</evidence>
<comment type="similarity">
    <text evidence="7">Belongs to the binding-protein-dependent transport system permease family.</text>
</comment>
<comment type="subcellular location">
    <subcellularLocation>
        <location evidence="1 7">Cell membrane</location>
        <topology evidence="1 7">Multi-pass membrane protein</topology>
    </subcellularLocation>
</comment>
<evidence type="ECO:0000256" key="5">
    <source>
        <dbReference type="ARBA" id="ARBA00022989"/>
    </source>
</evidence>
<name>A0A7Y9EXK8_9MICO</name>
<dbReference type="EMBL" id="JACCBH010000001">
    <property type="protein sequence ID" value="NYD54920.1"/>
    <property type="molecule type" value="Genomic_DNA"/>
</dbReference>
<evidence type="ECO:0000256" key="1">
    <source>
        <dbReference type="ARBA" id="ARBA00004651"/>
    </source>
</evidence>
<sequence>MNPVTRRASNLLWPVLAVVIALALWQALTAGGVFRPDQFPTMSSTMVAFAEEFSSAKGWLAVWATLQGWFLGLVIASVAALVLGSALAFSTFAFRSASTVIELFKAIPAIAILPLITLVLGSTLDMKVFLVAFGVFWPLIIQVIYGVRSMDPTVLDTAKALGVRGVRRFLVVTVPSAAPYIATGLRIASASALILAVVAEIIAGADGIGRQILLAQNGGMTTYPRMYAYILMSGMLGLALTGAFFLIERKAMHWHESQRNITSNEERPAR</sequence>
<dbReference type="RefSeq" id="WP_179433629.1">
    <property type="nucleotide sequence ID" value="NZ_BAABLC010000002.1"/>
</dbReference>
<keyword evidence="5 7" id="KW-1133">Transmembrane helix</keyword>
<reference evidence="9 10" key="1">
    <citation type="submission" date="2020-07" db="EMBL/GenBank/DDBJ databases">
        <title>Sequencing the genomes of 1000 actinobacteria strains.</title>
        <authorList>
            <person name="Klenk H.-P."/>
        </authorList>
    </citation>
    <scope>NUCLEOTIDE SEQUENCE [LARGE SCALE GENOMIC DNA]</scope>
    <source>
        <strain evidence="9 10">DSM 22185</strain>
    </source>
</reference>
<dbReference type="AlphaFoldDB" id="A0A7Y9EXK8"/>
<evidence type="ECO:0000256" key="2">
    <source>
        <dbReference type="ARBA" id="ARBA00022448"/>
    </source>
</evidence>
<evidence type="ECO:0000259" key="8">
    <source>
        <dbReference type="PROSITE" id="PS50928"/>
    </source>
</evidence>
<evidence type="ECO:0000256" key="7">
    <source>
        <dbReference type="RuleBase" id="RU363032"/>
    </source>
</evidence>
<feature type="transmembrane region" description="Helical" evidence="7">
    <location>
        <begin position="69"/>
        <end position="94"/>
    </location>
</feature>
<evidence type="ECO:0000313" key="9">
    <source>
        <dbReference type="EMBL" id="NYD54920.1"/>
    </source>
</evidence>
<dbReference type="PANTHER" id="PTHR30151:SF0">
    <property type="entry name" value="ABC TRANSPORTER PERMEASE PROTEIN MJ0413-RELATED"/>
    <property type="match status" value="1"/>
</dbReference>
<keyword evidence="4 7" id="KW-0812">Transmembrane</keyword>